<dbReference type="SUPFAM" id="SSF52540">
    <property type="entry name" value="P-loop containing nucleoside triphosphate hydrolases"/>
    <property type="match status" value="1"/>
</dbReference>
<dbReference type="PROSITE" id="PS50297">
    <property type="entry name" value="ANK_REP_REGION"/>
    <property type="match status" value="3"/>
</dbReference>
<feature type="region of interest" description="Disordered" evidence="3">
    <location>
        <begin position="1"/>
        <end position="26"/>
    </location>
</feature>
<keyword evidence="1" id="KW-0677">Repeat</keyword>
<feature type="domain" description="Nephrocystin 3-like N-terminal" evidence="4">
    <location>
        <begin position="302"/>
        <end position="462"/>
    </location>
</feature>
<keyword evidence="2" id="KW-0040">ANK repeat</keyword>
<evidence type="ECO:0000256" key="2">
    <source>
        <dbReference type="PROSITE-ProRule" id="PRU00023"/>
    </source>
</evidence>
<sequence>MFKSGSKGKNEPQPAPGRSGQGNNVSKLQPRNLWGEAFQKLSQAQQDILTDGTQEARGSPEGVVATVIELTKNDYENYCSRGQETNIHTRAREILCCALKFNEIITSVLKFDPTGYGTILWSVVAGGLQIEAVFDSAAVVADYLLKYALVDKLYRDQPTDQKIEFEDLIMEVYAALLRYASKVKMDLSMSISAGVSASWKPLDDQKITELKNAIKIADRKVHNWIPMIAHQYRRQEFIQLDEKAEKMLVKIDSTIRHQQESEKKQILERLRNDEASNRQRELRRKVDLGNPGNHGQDKLLPGQWFLDLQKFSDWKSSIHTFLWMTGVSGCGKSSLCSTIIQHLIDTCKREKNKSLSYWYFDNRYPPTQNIFNMLSSLIQVAKSTKPIPNTVKDLQDPNLDIKTLCRVLQETILELNCDVYIVLDAIDQCSSDENVEPRDELLGIIKALVEAQIDRFHLLVSSTRQSFSAAFMDLAQPSEEVNIEIPIGVDLESYIDAAIKKYAADTGWDESTQAYIKRSLNEDKQKNFLITSARIESLRKCYDRSQIDIELAHIPHTIADMYEGMLKDIDRRNVPRVRRIFYWVSTAYRRLSQDEIAIAPGVDLLKSDIVSTICPQRLITLLEEQRNDQIVVVVQFYHASVKGFLSSQKVKESKHDPVPEFFISEPAAHAELAKSCLSYLLKMTQPQLPPQILKENPFLSYSAKYWHMHLKEAKASGTGDGAITSKLLDLFKSPMTPSFLNWMRIASPESTQTKFDLSANECPSPLYVALLLELPNLVRKLIEDCAYVNAPGGKLGTPLQLSISRGNVAVVQQLLSKGAKVESSQEVGEVPLYIAASRGDHNIVQMLLEAKANPDGKSGEFGTALQVACYGGFGKVVEHLLDSGADVNEEGGLFGTALQAASAAGYGEIVDELLTAGANISVTSGLLGSAIQAAITGGHSHVVSKLASSRADLDPNGDVIWHDAFIELQMEKPAITKKIVDFILQETKIKQPLALDQLLLAAAVKQLNNLSQYTSIPIDLVDQHRKPGYETSNFHKLDTLVPRIYKNGREGMHHTGYLYKALFWAVLALSVGVLSDLGLRVFDEILGEICEVAETLLLRMADQEVIEADESKVYDGARTQLTKLYKVAFNAFKFVELARRQPKIFRILGSAMTKDFKIVSGVLRDQNRIFEDAMGRANLLASQKALESAISERVQKEVRGALLEGEARLSAELLELETRIIKGVRDALAEDVRMEIGR</sequence>
<dbReference type="InterPro" id="IPR036770">
    <property type="entry name" value="Ankyrin_rpt-contain_sf"/>
</dbReference>
<feature type="repeat" description="ANK" evidence="2">
    <location>
        <begin position="860"/>
        <end position="892"/>
    </location>
</feature>
<dbReference type="Gene3D" id="3.40.50.300">
    <property type="entry name" value="P-loop containing nucleotide triphosphate hydrolases"/>
    <property type="match status" value="1"/>
</dbReference>
<evidence type="ECO:0000259" key="4">
    <source>
        <dbReference type="Pfam" id="PF24883"/>
    </source>
</evidence>
<dbReference type="SUPFAM" id="SSF48403">
    <property type="entry name" value="Ankyrin repeat"/>
    <property type="match status" value="1"/>
</dbReference>
<dbReference type="Pfam" id="PF12796">
    <property type="entry name" value="Ank_2"/>
    <property type="match status" value="1"/>
</dbReference>
<dbReference type="PANTHER" id="PTHR10039:SF16">
    <property type="entry name" value="GPI INOSITOL-DEACYLASE"/>
    <property type="match status" value="1"/>
</dbReference>
<proteinExistence type="predicted"/>
<feature type="non-terminal residue" evidence="5">
    <location>
        <position position="1"/>
    </location>
</feature>
<dbReference type="InterPro" id="IPR002110">
    <property type="entry name" value="Ankyrin_rpt"/>
</dbReference>
<dbReference type="InterPro" id="IPR027417">
    <property type="entry name" value="P-loop_NTPase"/>
</dbReference>
<name>A0A9P8I396_9PEZI</name>
<dbReference type="PRINTS" id="PR01415">
    <property type="entry name" value="ANKYRIN"/>
</dbReference>
<protein>
    <recommendedName>
        <fullName evidence="4">Nephrocystin 3-like N-terminal domain-containing protein</fullName>
    </recommendedName>
</protein>
<dbReference type="EMBL" id="JAGHQL010000312">
    <property type="protein sequence ID" value="KAH0533917.1"/>
    <property type="molecule type" value="Genomic_DNA"/>
</dbReference>
<dbReference type="PANTHER" id="PTHR10039">
    <property type="entry name" value="AMELOGENIN"/>
    <property type="match status" value="1"/>
</dbReference>
<evidence type="ECO:0000313" key="6">
    <source>
        <dbReference type="Proteomes" id="UP000698800"/>
    </source>
</evidence>
<feature type="repeat" description="ANK" evidence="2">
    <location>
        <begin position="827"/>
        <end position="859"/>
    </location>
</feature>
<reference evidence="5" key="1">
    <citation type="submission" date="2021-03" db="EMBL/GenBank/DDBJ databases">
        <title>Comparative genomics and phylogenomic investigation of the class Geoglossomycetes provide insights into ecological specialization and systematics.</title>
        <authorList>
            <person name="Melie T."/>
            <person name="Pirro S."/>
            <person name="Miller A.N."/>
            <person name="Quandt A."/>
        </authorList>
    </citation>
    <scope>NUCLEOTIDE SEQUENCE</scope>
    <source>
        <strain evidence="5">GBOQ0MN5Z8</strain>
    </source>
</reference>
<dbReference type="InterPro" id="IPR056884">
    <property type="entry name" value="NPHP3-like_N"/>
</dbReference>
<evidence type="ECO:0000256" key="1">
    <source>
        <dbReference type="ARBA" id="ARBA00022737"/>
    </source>
</evidence>
<dbReference type="Proteomes" id="UP000698800">
    <property type="component" value="Unassembled WGS sequence"/>
</dbReference>
<gene>
    <name evidence="5" type="ORF">FGG08_007464</name>
</gene>
<dbReference type="Pfam" id="PF00023">
    <property type="entry name" value="Ank"/>
    <property type="match status" value="1"/>
</dbReference>
<dbReference type="AlphaFoldDB" id="A0A9P8I396"/>
<dbReference type="Pfam" id="PF24883">
    <property type="entry name" value="NPHP3_N"/>
    <property type="match status" value="1"/>
</dbReference>
<dbReference type="OrthoDB" id="1577640at2759"/>
<evidence type="ECO:0000256" key="3">
    <source>
        <dbReference type="SAM" id="MobiDB-lite"/>
    </source>
</evidence>
<keyword evidence="6" id="KW-1185">Reference proteome</keyword>
<feature type="repeat" description="ANK" evidence="2">
    <location>
        <begin position="896"/>
        <end position="925"/>
    </location>
</feature>
<organism evidence="5 6">
    <name type="scientific">Glutinoglossum americanum</name>
    <dbReference type="NCBI Taxonomy" id="1670608"/>
    <lineage>
        <taxon>Eukaryota</taxon>
        <taxon>Fungi</taxon>
        <taxon>Dikarya</taxon>
        <taxon>Ascomycota</taxon>
        <taxon>Pezizomycotina</taxon>
        <taxon>Geoglossomycetes</taxon>
        <taxon>Geoglossales</taxon>
        <taxon>Geoglossaceae</taxon>
        <taxon>Glutinoglossum</taxon>
    </lineage>
</organism>
<dbReference type="PROSITE" id="PS50088">
    <property type="entry name" value="ANK_REPEAT"/>
    <property type="match status" value="4"/>
</dbReference>
<comment type="caution">
    <text evidence="5">The sequence shown here is derived from an EMBL/GenBank/DDBJ whole genome shotgun (WGS) entry which is preliminary data.</text>
</comment>
<feature type="repeat" description="ANK" evidence="2">
    <location>
        <begin position="794"/>
        <end position="826"/>
    </location>
</feature>
<accession>A0A9P8I396</accession>
<evidence type="ECO:0000313" key="5">
    <source>
        <dbReference type="EMBL" id="KAH0533917.1"/>
    </source>
</evidence>
<dbReference type="SMART" id="SM00248">
    <property type="entry name" value="ANK"/>
    <property type="match status" value="6"/>
</dbReference>
<dbReference type="Gene3D" id="1.25.40.20">
    <property type="entry name" value="Ankyrin repeat-containing domain"/>
    <property type="match status" value="1"/>
</dbReference>